<name>A0A7C5KDM1_9BACT</name>
<organism evidence="1">
    <name type="scientific">Thermodesulfobium narugense</name>
    <dbReference type="NCBI Taxonomy" id="184064"/>
    <lineage>
        <taxon>Bacteria</taxon>
        <taxon>Pseudomonadati</taxon>
        <taxon>Thermodesulfobiota</taxon>
        <taxon>Thermodesulfobiia</taxon>
        <taxon>Thermodesulfobiales</taxon>
        <taxon>Thermodesulfobiaceae</taxon>
        <taxon>Thermodesulfobium</taxon>
    </lineage>
</organism>
<protein>
    <submittedName>
        <fullName evidence="1">Uncharacterized protein</fullName>
    </submittedName>
</protein>
<proteinExistence type="predicted"/>
<gene>
    <name evidence="1" type="ORF">ENL70_05985</name>
</gene>
<dbReference type="EMBL" id="DRUY01000202">
    <property type="protein sequence ID" value="HHI66078.1"/>
    <property type="molecule type" value="Genomic_DNA"/>
</dbReference>
<dbReference type="AlphaFoldDB" id="A0A7C5KDM1"/>
<evidence type="ECO:0000313" key="1">
    <source>
        <dbReference type="EMBL" id="HHI66078.1"/>
    </source>
</evidence>
<reference evidence="1" key="1">
    <citation type="journal article" date="2020" name="mSystems">
        <title>Genome- and Community-Level Interaction Insights into Carbon Utilization and Element Cycling Functions of Hydrothermarchaeota in Hydrothermal Sediment.</title>
        <authorList>
            <person name="Zhou Z."/>
            <person name="Liu Y."/>
            <person name="Xu W."/>
            <person name="Pan J."/>
            <person name="Luo Z.H."/>
            <person name="Li M."/>
        </authorList>
    </citation>
    <scope>NUCLEOTIDE SEQUENCE [LARGE SCALE GENOMIC DNA]</scope>
    <source>
        <strain evidence="1">SpSt-1019</strain>
    </source>
</reference>
<accession>A0A7C5KDM1</accession>
<comment type="caution">
    <text evidence="1">The sequence shown here is derived from an EMBL/GenBank/DDBJ whole genome shotgun (WGS) entry which is preliminary data.</text>
</comment>
<sequence>MLSVLIGSIIVLILVMNLYNSSKILTQIQSKDEVISESSFAILRIEQELRQCGYKNMLLASDKNSDPGVVINENSIFFNLDLDNIPNETFPEGDGNYERVGYYVSNGFLMRYVNGNTEPMNPPDVYVSALGALRGRIEEGNFIEDASGDIVRISIDISSPEKTHIEKYIKLRNI</sequence>